<keyword evidence="6 12" id="KW-0812">Transmembrane</keyword>
<keyword evidence="5" id="KW-0349">Heme</keyword>
<proteinExistence type="inferred from homology"/>
<feature type="transmembrane region" description="Helical" evidence="12">
    <location>
        <begin position="300"/>
        <end position="320"/>
    </location>
</feature>
<dbReference type="Pfam" id="PF02322">
    <property type="entry name" value="Cyt_bd_oxida_II"/>
    <property type="match status" value="1"/>
</dbReference>
<keyword evidence="3" id="KW-0813">Transport</keyword>
<feature type="transmembrane region" description="Helical" evidence="12">
    <location>
        <begin position="155"/>
        <end position="178"/>
    </location>
</feature>
<keyword evidence="9 12" id="KW-1133">Transmembrane helix</keyword>
<gene>
    <name evidence="13" type="primary">cydB</name>
    <name evidence="13" type="ORF">DID87_01645</name>
</gene>
<keyword evidence="11 12" id="KW-0472">Membrane</keyword>
<feature type="transmembrane region" description="Helical" evidence="12">
    <location>
        <begin position="6"/>
        <end position="37"/>
    </location>
</feature>
<evidence type="ECO:0000256" key="6">
    <source>
        <dbReference type="ARBA" id="ARBA00022692"/>
    </source>
</evidence>
<keyword evidence="8" id="KW-0249">Electron transport</keyword>
<keyword evidence="10" id="KW-0408">Iron</keyword>
<dbReference type="GO" id="GO:0070069">
    <property type="term" value="C:cytochrome complex"/>
    <property type="evidence" value="ECO:0007669"/>
    <property type="project" value="TreeGrafter"/>
</dbReference>
<evidence type="ECO:0000256" key="12">
    <source>
        <dbReference type="SAM" id="Phobius"/>
    </source>
</evidence>
<evidence type="ECO:0000256" key="5">
    <source>
        <dbReference type="ARBA" id="ARBA00022617"/>
    </source>
</evidence>
<organism evidence="13 14">
    <name type="scientific">Fructilactobacillus sanfranciscensis</name>
    <name type="common">Lactobacillus sanfranciscensis</name>
    <dbReference type="NCBI Taxonomy" id="1625"/>
    <lineage>
        <taxon>Bacteria</taxon>
        <taxon>Bacillati</taxon>
        <taxon>Bacillota</taxon>
        <taxon>Bacilli</taxon>
        <taxon>Lactobacillales</taxon>
        <taxon>Lactobacillaceae</taxon>
        <taxon>Fructilactobacillus</taxon>
    </lineage>
</organism>
<evidence type="ECO:0000256" key="11">
    <source>
        <dbReference type="ARBA" id="ARBA00023136"/>
    </source>
</evidence>
<evidence type="ECO:0000256" key="1">
    <source>
        <dbReference type="ARBA" id="ARBA00004651"/>
    </source>
</evidence>
<evidence type="ECO:0000313" key="14">
    <source>
        <dbReference type="Proteomes" id="UP000313312"/>
    </source>
</evidence>
<dbReference type="GO" id="GO:0016682">
    <property type="term" value="F:oxidoreductase activity, acting on diphenols and related substances as donors, oxygen as acceptor"/>
    <property type="evidence" value="ECO:0007669"/>
    <property type="project" value="TreeGrafter"/>
</dbReference>
<evidence type="ECO:0000256" key="8">
    <source>
        <dbReference type="ARBA" id="ARBA00022982"/>
    </source>
</evidence>
<dbReference type="NCBIfam" id="TIGR00203">
    <property type="entry name" value="cydB"/>
    <property type="match status" value="1"/>
</dbReference>
<protein>
    <submittedName>
        <fullName evidence="13">Cytochrome d ubiquinol oxidase subunit II</fullName>
    </submittedName>
</protein>
<dbReference type="AlphaFoldDB" id="A0A5C4TKC4"/>
<dbReference type="RefSeq" id="WP_139562287.1">
    <property type="nucleotide sequence ID" value="NZ_JARBEV010000002.1"/>
</dbReference>
<evidence type="ECO:0000256" key="4">
    <source>
        <dbReference type="ARBA" id="ARBA00022475"/>
    </source>
</evidence>
<reference evidence="13 14" key="1">
    <citation type="submission" date="2018-05" db="EMBL/GenBank/DDBJ databases">
        <title>Lactobacillus sanfranciscensis Ah4 draft denome sequence.</title>
        <authorList>
            <person name="Zhang G."/>
        </authorList>
    </citation>
    <scope>NUCLEOTIDE SEQUENCE [LARGE SCALE GENOMIC DNA]</scope>
    <source>
        <strain evidence="13 14">Ah4</strain>
    </source>
</reference>
<evidence type="ECO:0000256" key="10">
    <source>
        <dbReference type="ARBA" id="ARBA00023004"/>
    </source>
</evidence>
<feature type="transmembrane region" description="Helical" evidence="12">
    <location>
        <begin position="255"/>
        <end position="280"/>
    </location>
</feature>
<evidence type="ECO:0000256" key="2">
    <source>
        <dbReference type="ARBA" id="ARBA00007543"/>
    </source>
</evidence>
<accession>A0A5C4TKC4</accession>
<comment type="subcellular location">
    <subcellularLocation>
        <location evidence="1">Cell membrane</location>
        <topology evidence="1">Multi-pass membrane protein</topology>
    </subcellularLocation>
</comment>
<evidence type="ECO:0000256" key="3">
    <source>
        <dbReference type="ARBA" id="ARBA00022448"/>
    </source>
</evidence>
<name>A0A5C4TKC4_FRUSA</name>
<evidence type="ECO:0000313" key="13">
    <source>
        <dbReference type="EMBL" id="TNK91074.1"/>
    </source>
</evidence>
<dbReference type="InterPro" id="IPR003317">
    <property type="entry name" value="Cyt-d_oxidase_su2"/>
</dbReference>
<evidence type="ECO:0000256" key="7">
    <source>
        <dbReference type="ARBA" id="ARBA00022723"/>
    </source>
</evidence>
<dbReference type="PANTHER" id="PTHR43141">
    <property type="entry name" value="CYTOCHROME BD2 SUBUNIT II"/>
    <property type="match status" value="1"/>
</dbReference>
<feature type="transmembrane region" description="Helical" evidence="12">
    <location>
        <begin position="115"/>
        <end position="135"/>
    </location>
</feature>
<comment type="similarity">
    <text evidence="2">Belongs to the cytochrome ubiquinol oxidase subunit 2 family.</text>
</comment>
<dbReference type="GO" id="GO:0046872">
    <property type="term" value="F:metal ion binding"/>
    <property type="evidence" value="ECO:0007669"/>
    <property type="project" value="UniProtKB-KW"/>
</dbReference>
<dbReference type="PANTHER" id="PTHR43141:SF5">
    <property type="entry name" value="CYTOCHROME BD-I UBIQUINOL OXIDASE SUBUNIT 2"/>
    <property type="match status" value="1"/>
</dbReference>
<keyword evidence="4" id="KW-1003">Cell membrane</keyword>
<dbReference type="Proteomes" id="UP000313312">
    <property type="component" value="Unassembled WGS sequence"/>
</dbReference>
<dbReference type="GO" id="GO:0009055">
    <property type="term" value="F:electron transfer activity"/>
    <property type="evidence" value="ECO:0007669"/>
    <property type="project" value="TreeGrafter"/>
</dbReference>
<evidence type="ECO:0000256" key="9">
    <source>
        <dbReference type="ARBA" id="ARBA00022989"/>
    </source>
</evidence>
<feature type="transmembrane region" description="Helical" evidence="12">
    <location>
        <begin position="199"/>
        <end position="219"/>
    </location>
</feature>
<dbReference type="GO" id="GO:0005886">
    <property type="term" value="C:plasma membrane"/>
    <property type="evidence" value="ECO:0007669"/>
    <property type="project" value="UniProtKB-SubCell"/>
</dbReference>
<keyword evidence="7" id="KW-0479">Metal-binding</keyword>
<dbReference type="EMBL" id="QFCR01000002">
    <property type="protein sequence ID" value="TNK91074.1"/>
    <property type="molecule type" value="Genomic_DNA"/>
</dbReference>
<comment type="caution">
    <text evidence="13">The sequence shown here is derived from an EMBL/GenBank/DDBJ whole genome shotgun (WGS) entry which is preliminary data.</text>
</comment>
<feature type="transmembrane region" description="Helical" evidence="12">
    <location>
        <begin position="83"/>
        <end position="103"/>
    </location>
</feature>
<dbReference type="GO" id="GO:0019646">
    <property type="term" value="P:aerobic electron transport chain"/>
    <property type="evidence" value="ECO:0007669"/>
    <property type="project" value="TreeGrafter"/>
</dbReference>
<sequence length="344" mass="38682">MSFLQLLWYAVIGLLFIIFLVLDGADFGVGMATRFLASNYTERKLLLRTIGPHWDGNEVFLVTAGGAMFASLPGWYASLFSGFYLLLFFVLIALIFRGVSFEFSDAALTEKGKRGWLWVNFISCLFIPFLLGMLFTDMIQPLPIDAGGNIFVSFYNVVNPLSILGGLCITAVSLYQGLNYIALRTEGLIRYHASRLADNLYWIAYPVEVLIVIALYFQTNFYERHLVATLVFLVLIVAVTVWGQIAAATDKEIQAIIASSSLFVLIVMLIFTGLFPYVLIANNPAHSLLIKEVSSSPYTLVIMTIVLVILLPIMLAYFIWSYVSQWNRISLEEFKKDLDNGEIY</sequence>
<feature type="transmembrane region" description="Helical" evidence="12">
    <location>
        <begin position="225"/>
        <end position="243"/>
    </location>
</feature>